<organism evidence="2 3">
    <name type="scientific">Streptomyces calidiresistens</name>
    <dbReference type="NCBI Taxonomy" id="1485586"/>
    <lineage>
        <taxon>Bacteria</taxon>
        <taxon>Bacillati</taxon>
        <taxon>Actinomycetota</taxon>
        <taxon>Actinomycetes</taxon>
        <taxon>Kitasatosporales</taxon>
        <taxon>Streptomycetaceae</taxon>
        <taxon>Streptomyces</taxon>
    </lineage>
</organism>
<evidence type="ECO:0000313" key="2">
    <source>
        <dbReference type="EMBL" id="MBB0229680.1"/>
    </source>
</evidence>
<comment type="caution">
    <text evidence="2">The sequence shown here is derived from an EMBL/GenBank/DDBJ whole genome shotgun (WGS) entry which is preliminary data.</text>
</comment>
<reference evidence="3" key="1">
    <citation type="submission" date="2019-10" db="EMBL/GenBank/DDBJ databases">
        <title>Streptomyces sp. nov., a novel actinobacterium isolated from alkaline environment.</title>
        <authorList>
            <person name="Golinska P."/>
        </authorList>
    </citation>
    <scope>NUCLEOTIDE SEQUENCE [LARGE SCALE GENOMIC DNA]</scope>
    <source>
        <strain evidence="3">DSM 42108</strain>
    </source>
</reference>
<name>A0A7W3T2D2_9ACTN</name>
<dbReference type="Pfam" id="PF03771">
    <property type="entry name" value="SPDY"/>
    <property type="match status" value="1"/>
</dbReference>
<dbReference type="AlphaFoldDB" id="A0A7W3T2D2"/>
<accession>A0A7W3T2D2</accession>
<sequence>MEQFSADDFHLVVDDRADVHVNSKDGCFYLGWFPLGRPGAEGEGWRIAVTGTATVPGYHISFGVETPADVVAAAVARVLETSRRL</sequence>
<dbReference type="EMBL" id="VKHS01000154">
    <property type="protein sequence ID" value="MBB0229680.1"/>
    <property type="molecule type" value="Genomic_DNA"/>
</dbReference>
<proteinExistence type="predicted"/>
<keyword evidence="3" id="KW-1185">Reference proteome</keyword>
<dbReference type="Proteomes" id="UP000530234">
    <property type="component" value="Unassembled WGS sequence"/>
</dbReference>
<dbReference type="InterPro" id="IPR005523">
    <property type="entry name" value="DUF317_SPDY"/>
</dbReference>
<gene>
    <name evidence="2" type="ORF">FOE67_09165</name>
</gene>
<feature type="domain" description="DUF317" evidence="1">
    <location>
        <begin position="23"/>
        <end position="80"/>
    </location>
</feature>
<evidence type="ECO:0000259" key="1">
    <source>
        <dbReference type="Pfam" id="PF03771"/>
    </source>
</evidence>
<protein>
    <submittedName>
        <fullName evidence="2">DUF317 domain-containing protein</fullName>
    </submittedName>
</protein>
<evidence type="ECO:0000313" key="3">
    <source>
        <dbReference type="Proteomes" id="UP000530234"/>
    </source>
</evidence>